<name>A0A0R0BDM3_9GAMM</name>
<comment type="caution">
    <text evidence="2">The sequence shown here is derived from an EMBL/GenBank/DDBJ whole genome shotgun (WGS) entry which is preliminary data.</text>
</comment>
<gene>
    <name evidence="2" type="ORF">ABB25_11860</name>
</gene>
<evidence type="ECO:0008006" key="4">
    <source>
        <dbReference type="Google" id="ProtNLM"/>
    </source>
</evidence>
<keyword evidence="1" id="KW-0732">Signal</keyword>
<feature type="signal peptide" evidence="1">
    <location>
        <begin position="1"/>
        <end position="20"/>
    </location>
</feature>
<evidence type="ECO:0000313" key="2">
    <source>
        <dbReference type="EMBL" id="KRG55392.1"/>
    </source>
</evidence>
<keyword evidence="3" id="KW-1185">Reference proteome</keyword>
<protein>
    <recommendedName>
        <fullName evidence="4">Secreted protein</fullName>
    </recommendedName>
</protein>
<feature type="chain" id="PRO_5006392255" description="Secreted protein" evidence="1">
    <location>
        <begin position="21"/>
        <end position="111"/>
    </location>
</feature>
<reference evidence="2 3" key="1">
    <citation type="submission" date="2015-05" db="EMBL/GenBank/DDBJ databases">
        <title>Genome sequencing and analysis of members of genus Stenotrophomonas.</title>
        <authorList>
            <person name="Patil P.P."/>
            <person name="Midha S."/>
            <person name="Patil P.B."/>
        </authorList>
    </citation>
    <scope>NUCLEOTIDE SEQUENCE [LARGE SCALE GENOMIC DNA]</scope>
    <source>
        <strain evidence="2 3">DSM 17805</strain>
    </source>
</reference>
<evidence type="ECO:0000313" key="3">
    <source>
        <dbReference type="Proteomes" id="UP000051254"/>
    </source>
</evidence>
<evidence type="ECO:0000256" key="1">
    <source>
        <dbReference type="SAM" id="SignalP"/>
    </source>
</evidence>
<accession>A0A0R0BDM3</accession>
<dbReference type="Proteomes" id="UP000051254">
    <property type="component" value="Unassembled WGS sequence"/>
</dbReference>
<sequence>MLGRYHLTLLSIVVACTSCASHPNVDASQCKDRGGKVQGIGMFATPACVVPYADGGRECKDGAECQGMCKAAPDATIGSKASGTCQADTHDIYGCYNEVKAGVVVAGMCFD</sequence>
<dbReference type="AlphaFoldDB" id="A0A0R0BDM3"/>
<dbReference type="PROSITE" id="PS51257">
    <property type="entry name" value="PROKAR_LIPOPROTEIN"/>
    <property type="match status" value="1"/>
</dbReference>
<organism evidence="2 3">
    <name type="scientific">Stenotrophomonas koreensis</name>
    <dbReference type="NCBI Taxonomy" id="266128"/>
    <lineage>
        <taxon>Bacteria</taxon>
        <taxon>Pseudomonadati</taxon>
        <taxon>Pseudomonadota</taxon>
        <taxon>Gammaproteobacteria</taxon>
        <taxon>Lysobacterales</taxon>
        <taxon>Lysobacteraceae</taxon>
        <taxon>Stenotrophomonas</taxon>
    </lineage>
</organism>
<dbReference type="EMBL" id="LDJH01000025">
    <property type="protein sequence ID" value="KRG55392.1"/>
    <property type="molecule type" value="Genomic_DNA"/>
</dbReference>
<proteinExistence type="predicted"/>
<dbReference type="PATRIC" id="fig|266128.3.peg.1436"/>